<keyword evidence="2 5" id="KW-0812">Transmembrane</keyword>
<proteinExistence type="predicted"/>
<evidence type="ECO:0000256" key="5">
    <source>
        <dbReference type="SAM" id="Phobius"/>
    </source>
</evidence>
<feature type="transmembrane region" description="Helical" evidence="5">
    <location>
        <begin position="75"/>
        <end position="94"/>
    </location>
</feature>
<sequence length="276" mass="29399">MANSTTSPAAPKRALRGSDVDSMITGEGVLIDVPATSVASLVIAAIIDYIVIFSGFFLATVALSWLGGSVTEAQAAIIGILLTVTGFLVVPVGVELLTRGRSLGKLVMKLRVVRDDGGPITFRHAFVRGLVGIIEIWLLMGVPAVVSAMLSTRAKRIGDLAAGTYVVREETAMRLQPGPWMPPALIPWASGADMGALPDGVAMQIRQYLTRTDMLSPVAREQVGRALLAEVMPRVSPPPPPGAPVDAVLAAVLAERRKRDRERLQREAALRARVLR</sequence>
<feature type="transmembrane region" description="Helical" evidence="5">
    <location>
        <begin position="38"/>
        <end position="63"/>
    </location>
</feature>
<evidence type="ECO:0000256" key="3">
    <source>
        <dbReference type="ARBA" id="ARBA00022989"/>
    </source>
</evidence>
<accession>A0A542EJR9</accession>
<evidence type="ECO:0000256" key="1">
    <source>
        <dbReference type="ARBA" id="ARBA00004141"/>
    </source>
</evidence>
<keyword evidence="8" id="KW-1185">Reference proteome</keyword>
<dbReference type="GO" id="GO:0016020">
    <property type="term" value="C:membrane"/>
    <property type="evidence" value="ECO:0007669"/>
    <property type="project" value="UniProtKB-SubCell"/>
</dbReference>
<keyword evidence="3 5" id="KW-1133">Transmembrane helix</keyword>
<dbReference type="AlphaFoldDB" id="A0A542EJR9"/>
<protein>
    <submittedName>
        <fullName evidence="7">Putative RDD family membrane protein YckC</fullName>
    </submittedName>
</protein>
<dbReference type="Pfam" id="PF06271">
    <property type="entry name" value="RDD"/>
    <property type="match status" value="1"/>
</dbReference>
<evidence type="ECO:0000313" key="8">
    <source>
        <dbReference type="Proteomes" id="UP000320806"/>
    </source>
</evidence>
<comment type="caution">
    <text evidence="7">The sequence shown here is derived from an EMBL/GenBank/DDBJ whole genome shotgun (WGS) entry which is preliminary data.</text>
</comment>
<gene>
    <name evidence="7" type="ORF">FB459_3139</name>
</gene>
<dbReference type="Proteomes" id="UP000320806">
    <property type="component" value="Unassembled WGS sequence"/>
</dbReference>
<organism evidence="7 8">
    <name type="scientific">Yimella lutea</name>
    <dbReference type="NCBI Taxonomy" id="587872"/>
    <lineage>
        <taxon>Bacteria</taxon>
        <taxon>Bacillati</taxon>
        <taxon>Actinomycetota</taxon>
        <taxon>Actinomycetes</taxon>
        <taxon>Micrococcales</taxon>
        <taxon>Dermacoccaceae</taxon>
        <taxon>Yimella</taxon>
    </lineage>
</organism>
<evidence type="ECO:0000256" key="4">
    <source>
        <dbReference type="ARBA" id="ARBA00023136"/>
    </source>
</evidence>
<evidence type="ECO:0000313" key="7">
    <source>
        <dbReference type="EMBL" id="TQJ15582.1"/>
    </source>
</evidence>
<dbReference type="RefSeq" id="WP_141929094.1">
    <property type="nucleotide sequence ID" value="NZ_BAABCI010000001.1"/>
</dbReference>
<name>A0A542EJR9_9MICO</name>
<dbReference type="OrthoDB" id="9787732at2"/>
<comment type="subcellular location">
    <subcellularLocation>
        <location evidence="1">Membrane</location>
        <topology evidence="1">Multi-pass membrane protein</topology>
    </subcellularLocation>
</comment>
<dbReference type="InterPro" id="IPR010432">
    <property type="entry name" value="RDD"/>
</dbReference>
<evidence type="ECO:0000259" key="6">
    <source>
        <dbReference type="Pfam" id="PF06271"/>
    </source>
</evidence>
<feature type="domain" description="RDD" evidence="6">
    <location>
        <begin position="42"/>
        <end position="163"/>
    </location>
</feature>
<dbReference type="PANTHER" id="PTHR38480">
    <property type="entry name" value="SLR0254 PROTEIN"/>
    <property type="match status" value="1"/>
</dbReference>
<feature type="transmembrane region" description="Helical" evidence="5">
    <location>
        <begin position="125"/>
        <end position="146"/>
    </location>
</feature>
<dbReference type="EMBL" id="VFMO01000001">
    <property type="protein sequence ID" value="TQJ15582.1"/>
    <property type="molecule type" value="Genomic_DNA"/>
</dbReference>
<dbReference type="PANTHER" id="PTHR38480:SF1">
    <property type="entry name" value="SLR0254 PROTEIN"/>
    <property type="match status" value="1"/>
</dbReference>
<keyword evidence="4 5" id="KW-0472">Membrane</keyword>
<evidence type="ECO:0000256" key="2">
    <source>
        <dbReference type="ARBA" id="ARBA00022692"/>
    </source>
</evidence>
<reference evidence="7 8" key="1">
    <citation type="submission" date="2019-06" db="EMBL/GenBank/DDBJ databases">
        <title>Sequencing the genomes of 1000 actinobacteria strains.</title>
        <authorList>
            <person name="Klenk H.-P."/>
        </authorList>
    </citation>
    <scope>NUCLEOTIDE SEQUENCE [LARGE SCALE GENOMIC DNA]</scope>
    <source>
        <strain evidence="7 8">DSM 19828</strain>
    </source>
</reference>